<keyword evidence="4" id="KW-0433">Leucine-rich repeat</keyword>
<keyword evidence="10" id="KW-0966">Cell projection</keyword>
<evidence type="ECO:0000256" key="6">
    <source>
        <dbReference type="ARBA" id="ARBA00022846"/>
    </source>
</evidence>
<dbReference type="STRING" id="7375.A0A0L0CH63"/>
<comment type="subcellular location">
    <subcellularLocation>
        <location evidence="2">Cytoplasm</location>
        <location evidence="2">Cytoskeleton</location>
        <location evidence="2">Flagellum axoneme</location>
    </subcellularLocation>
</comment>
<dbReference type="PANTHER" id="PTHR45973:SF12">
    <property type="entry name" value="DYNEIN REGULATORY COMPLEX SUBUNIT 3"/>
    <property type="match status" value="1"/>
</dbReference>
<keyword evidence="17" id="KW-1185">Reference proteome</keyword>
<evidence type="ECO:0000256" key="7">
    <source>
        <dbReference type="ARBA" id="ARBA00023054"/>
    </source>
</evidence>
<organism evidence="16 17">
    <name type="scientific">Lucilia cuprina</name>
    <name type="common">Green bottle fly</name>
    <name type="synonym">Australian sheep blowfly</name>
    <dbReference type="NCBI Taxonomy" id="7375"/>
    <lineage>
        <taxon>Eukaryota</taxon>
        <taxon>Metazoa</taxon>
        <taxon>Ecdysozoa</taxon>
        <taxon>Arthropoda</taxon>
        <taxon>Hexapoda</taxon>
        <taxon>Insecta</taxon>
        <taxon>Pterygota</taxon>
        <taxon>Neoptera</taxon>
        <taxon>Endopterygota</taxon>
        <taxon>Diptera</taxon>
        <taxon>Brachycera</taxon>
        <taxon>Muscomorpha</taxon>
        <taxon>Oestroidea</taxon>
        <taxon>Calliphoridae</taxon>
        <taxon>Luciliinae</taxon>
        <taxon>Lucilia</taxon>
    </lineage>
</organism>
<dbReference type="Proteomes" id="UP000037069">
    <property type="component" value="Unassembled WGS sequence"/>
</dbReference>
<evidence type="ECO:0000256" key="15">
    <source>
        <dbReference type="ARBA" id="ARBA00040950"/>
    </source>
</evidence>
<evidence type="ECO:0000256" key="10">
    <source>
        <dbReference type="ARBA" id="ARBA00023273"/>
    </source>
</evidence>
<dbReference type="EMBL" id="JRES01000384">
    <property type="protein sequence ID" value="KNC31753.1"/>
    <property type="molecule type" value="Genomic_DNA"/>
</dbReference>
<evidence type="ECO:0000256" key="11">
    <source>
        <dbReference type="ARBA" id="ARBA00024433"/>
    </source>
</evidence>
<dbReference type="Pfam" id="PF14580">
    <property type="entry name" value="LRR_9"/>
    <property type="match status" value="1"/>
</dbReference>
<comment type="similarity">
    <text evidence="14">Belongs to the DRC3 family.</text>
</comment>
<dbReference type="InterPro" id="IPR032675">
    <property type="entry name" value="LRR_dom_sf"/>
</dbReference>
<evidence type="ECO:0000313" key="17">
    <source>
        <dbReference type="Proteomes" id="UP000037069"/>
    </source>
</evidence>
<dbReference type="InterPro" id="IPR050576">
    <property type="entry name" value="Cilia_flagella_integrity"/>
</dbReference>
<evidence type="ECO:0000256" key="8">
    <source>
        <dbReference type="ARBA" id="ARBA00023069"/>
    </source>
</evidence>
<evidence type="ECO:0000256" key="2">
    <source>
        <dbReference type="ARBA" id="ARBA00004611"/>
    </source>
</evidence>
<comment type="caution">
    <text evidence="16">The sequence shown here is derived from an EMBL/GenBank/DDBJ whole genome shotgun (WGS) entry which is preliminary data.</text>
</comment>
<accession>A0A0L0CH63</accession>
<sequence>MAQATMDNNKKIDNLKSLEEIIYPEIEPGIISKHMIEKSYLEDCYKGEEARLHQMEPVIYERITALRLDFRNILRIDHLWILPNLTKLALNCNKIEVIENIEMLVNLKELDLSFNYIERIENLDKLVNLEVLSLFSNMITKLENLDTLEKLIILSIGNNLINSTVGIERLRFLKNLKVLNLEGNPLCNNPEFCLVDYIAAVLPHVKYYEYVAIKNEDRQRAKERYYRELREIKANEEIELQTRAQKAKEEQDAERLSSSFVEHLNEHQLYESLWKGDEDGRILMMVGSPADDLAEEYDKDIFELTQEIYKLGLQKFEERQKEIEEFTSSMEEGHLEVQQMGHKILEEFQQYKENIFEEAIACHKYLESRAIRGEEEETEESLEYSDKLDRIAVQFDDMVNKVWQQLMSQELHLHETTEETIVIFQRRLQEMIAKFVEQAQTYFGQLRDIALHFAENLGEIVNRYIATKLALQDFEGVPEPLRNCMEDREAIANLIAGMKDYHTQRIDEREDRLMTRSKSFIDNMIDKLNKDELERNRAKVLEINTYLDLMTENLQSLQHEVREGLLNEEG</sequence>
<keyword evidence="3" id="KW-0963">Cytoplasm</keyword>
<evidence type="ECO:0000256" key="13">
    <source>
        <dbReference type="ARBA" id="ARBA00031862"/>
    </source>
</evidence>
<protein>
    <recommendedName>
        <fullName evidence="11">Dynein axonemal assembly factor 1 homolog</fullName>
    </recommendedName>
    <alternativeName>
        <fullName evidence="13">Defective transmitter-recycling protein</fullName>
    </alternativeName>
    <alternativeName>
        <fullName evidence="15">Dynein regulatory complex subunit 3</fullName>
    </alternativeName>
    <alternativeName>
        <fullName evidence="12">Leucine-rich repeat-containing protein 50 homolog</fullName>
    </alternativeName>
</protein>
<dbReference type="GO" id="GO:0005929">
    <property type="term" value="C:cilium"/>
    <property type="evidence" value="ECO:0007669"/>
    <property type="project" value="TreeGrafter"/>
</dbReference>
<keyword evidence="8" id="KW-0969">Cilium</keyword>
<evidence type="ECO:0000256" key="14">
    <source>
        <dbReference type="ARBA" id="ARBA00038378"/>
    </source>
</evidence>
<dbReference type="PROSITE" id="PS51450">
    <property type="entry name" value="LRR"/>
    <property type="match status" value="3"/>
</dbReference>
<evidence type="ECO:0000313" key="16">
    <source>
        <dbReference type="EMBL" id="KNC31753.1"/>
    </source>
</evidence>
<dbReference type="AlphaFoldDB" id="A0A0L0CH63"/>
<dbReference type="InterPro" id="IPR001611">
    <property type="entry name" value="Leu-rich_rpt"/>
</dbReference>
<evidence type="ECO:0000256" key="5">
    <source>
        <dbReference type="ARBA" id="ARBA00022737"/>
    </source>
</evidence>
<dbReference type="OrthoDB" id="27917at2759"/>
<comment type="function">
    <text evidence="1">Cilium-specific protein required for cilia structures.</text>
</comment>
<evidence type="ECO:0000256" key="1">
    <source>
        <dbReference type="ARBA" id="ARBA00003843"/>
    </source>
</evidence>
<reference evidence="16 17" key="1">
    <citation type="journal article" date="2015" name="Nat. Commun.">
        <title>Lucilia cuprina genome unlocks parasitic fly biology to underpin future interventions.</title>
        <authorList>
            <person name="Anstead C.A."/>
            <person name="Korhonen P.K."/>
            <person name="Young N.D."/>
            <person name="Hall R.S."/>
            <person name="Jex A.R."/>
            <person name="Murali S.C."/>
            <person name="Hughes D.S."/>
            <person name="Lee S.F."/>
            <person name="Perry T."/>
            <person name="Stroehlein A.J."/>
            <person name="Ansell B.R."/>
            <person name="Breugelmans B."/>
            <person name="Hofmann A."/>
            <person name="Qu J."/>
            <person name="Dugan S."/>
            <person name="Lee S.L."/>
            <person name="Chao H."/>
            <person name="Dinh H."/>
            <person name="Han Y."/>
            <person name="Doddapaneni H.V."/>
            <person name="Worley K.C."/>
            <person name="Muzny D.M."/>
            <person name="Ioannidis P."/>
            <person name="Waterhouse R.M."/>
            <person name="Zdobnov E.M."/>
            <person name="James P.J."/>
            <person name="Bagnall N.H."/>
            <person name="Kotze A.C."/>
            <person name="Gibbs R.A."/>
            <person name="Richards S."/>
            <person name="Batterham P."/>
            <person name="Gasser R.B."/>
        </authorList>
    </citation>
    <scope>NUCLEOTIDE SEQUENCE [LARGE SCALE GENOMIC DNA]</scope>
    <source>
        <strain evidence="16 17">LS</strain>
        <tissue evidence="16">Full body</tissue>
    </source>
</reference>
<dbReference type="Gene3D" id="3.80.10.10">
    <property type="entry name" value="Ribonuclease Inhibitor"/>
    <property type="match status" value="1"/>
</dbReference>
<proteinExistence type="inferred from homology"/>
<dbReference type="SUPFAM" id="SSF52075">
    <property type="entry name" value="Outer arm dynein light chain 1"/>
    <property type="match status" value="1"/>
</dbReference>
<dbReference type="OMA" id="SFMEMMT"/>
<keyword evidence="5" id="KW-0677">Repeat</keyword>
<evidence type="ECO:0000256" key="4">
    <source>
        <dbReference type="ARBA" id="ARBA00022614"/>
    </source>
</evidence>
<evidence type="ECO:0000256" key="12">
    <source>
        <dbReference type="ARBA" id="ARBA00030843"/>
    </source>
</evidence>
<keyword evidence="7" id="KW-0175">Coiled coil</keyword>
<keyword evidence="6" id="KW-0282">Flagellum</keyword>
<keyword evidence="9" id="KW-0206">Cytoskeleton</keyword>
<evidence type="ECO:0000256" key="9">
    <source>
        <dbReference type="ARBA" id="ARBA00023212"/>
    </source>
</evidence>
<name>A0A0L0CH63_LUCCU</name>
<dbReference type="PANTHER" id="PTHR45973">
    <property type="entry name" value="PROTEIN PHOSPHATASE 1 REGULATORY SUBUNIT SDS22-RELATED"/>
    <property type="match status" value="1"/>
</dbReference>
<evidence type="ECO:0000256" key="3">
    <source>
        <dbReference type="ARBA" id="ARBA00022490"/>
    </source>
</evidence>
<gene>
    <name evidence="16" type="ORF">FF38_10237</name>
</gene>
<dbReference type="SMART" id="SM00365">
    <property type="entry name" value="LRR_SD22"/>
    <property type="match status" value="4"/>
</dbReference>